<dbReference type="SUPFAM" id="SSF48179">
    <property type="entry name" value="6-phosphogluconate dehydrogenase C-terminal domain-like"/>
    <property type="match status" value="1"/>
</dbReference>
<dbReference type="InterPro" id="IPR006183">
    <property type="entry name" value="Pgluconate_DH"/>
</dbReference>
<dbReference type="InterPro" id="IPR008927">
    <property type="entry name" value="6-PGluconate_DH-like_C_sf"/>
</dbReference>
<dbReference type="NCBIfam" id="NF007161">
    <property type="entry name" value="PRK09599.1"/>
    <property type="match status" value="1"/>
</dbReference>
<evidence type="ECO:0000313" key="5">
    <source>
        <dbReference type="EMBL" id="MFD2611138.1"/>
    </source>
</evidence>
<gene>
    <name evidence="5" type="primary">gnd</name>
    <name evidence="5" type="ORF">ACFSUF_01715</name>
</gene>
<dbReference type="SUPFAM" id="SSF51735">
    <property type="entry name" value="NAD(P)-binding Rossmann-fold domains"/>
    <property type="match status" value="1"/>
</dbReference>
<dbReference type="Pfam" id="PF00393">
    <property type="entry name" value="6PGD"/>
    <property type="match status" value="1"/>
</dbReference>
<keyword evidence="3" id="KW-0311">Gluconate utilization</keyword>
<name>A0ABW5P7J5_9BACL</name>
<dbReference type="EC" id="1.1.1.343" evidence="5"/>
<evidence type="ECO:0000256" key="1">
    <source>
        <dbReference type="ARBA" id="ARBA00008419"/>
    </source>
</evidence>
<dbReference type="Gene3D" id="1.10.1040.10">
    <property type="entry name" value="N-(1-d-carboxylethyl)-l-norvaline Dehydrogenase, domain 2"/>
    <property type="match status" value="1"/>
</dbReference>
<evidence type="ECO:0000259" key="4">
    <source>
        <dbReference type="SMART" id="SM01350"/>
    </source>
</evidence>
<dbReference type="InterPro" id="IPR006114">
    <property type="entry name" value="6PGDH_C"/>
</dbReference>
<evidence type="ECO:0000256" key="3">
    <source>
        <dbReference type="ARBA" id="ARBA00023064"/>
    </source>
</evidence>
<evidence type="ECO:0000313" key="6">
    <source>
        <dbReference type="Proteomes" id="UP001597541"/>
    </source>
</evidence>
<sequence>MQLGMIGLGKMGYNLVQNLLDHKHDVVVYDVNPEPGRKLAALGARPADTIEEVVAKLSSPRVLWIMVPAGKIVDSVIDTLLPVLEAGDIVIDGGNSHFKESAARTERLGAKGVKFFDVGTSGGTQGAAEGGCFMIGGDKETFPVIEPLFRDIAVDKGYLYAGTNGSGHFLKMIHNGIEYGMMQAIAEGFEVLSKSGFDYNYEEVARVWANGSVIRSWLMDLTESAFSKDPNLDGIKGVMQSSGEGKWTVETALDLEVATPVMAMSLLMRYRSLETDTFHGKVVAALRNEFGGHAVVRSDS</sequence>
<comment type="similarity">
    <text evidence="1">Belongs to the 6-phosphogluconate dehydrogenase family.</text>
</comment>
<keyword evidence="6" id="KW-1185">Reference proteome</keyword>
<comment type="caution">
    <text evidence="5">The sequence shown here is derived from an EMBL/GenBank/DDBJ whole genome shotgun (WGS) entry which is preliminary data.</text>
</comment>
<dbReference type="RefSeq" id="WP_377599485.1">
    <property type="nucleotide sequence ID" value="NZ_JBHUME010000002.1"/>
</dbReference>
<dbReference type="InterPro" id="IPR013328">
    <property type="entry name" value="6PGD_dom2"/>
</dbReference>
<organism evidence="5 6">
    <name type="scientific">Paenibacillus gansuensis</name>
    <dbReference type="NCBI Taxonomy" id="306542"/>
    <lineage>
        <taxon>Bacteria</taxon>
        <taxon>Bacillati</taxon>
        <taxon>Bacillota</taxon>
        <taxon>Bacilli</taxon>
        <taxon>Bacillales</taxon>
        <taxon>Paenibacillaceae</taxon>
        <taxon>Paenibacillus</taxon>
    </lineage>
</organism>
<keyword evidence="2 5" id="KW-0560">Oxidoreductase</keyword>
<proteinExistence type="inferred from homology"/>
<feature type="domain" description="6-phosphogluconate dehydrogenase C-terminal" evidence="4">
    <location>
        <begin position="167"/>
        <end position="300"/>
    </location>
</feature>
<dbReference type="NCBIfam" id="TIGR00872">
    <property type="entry name" value="gnd_rel"/>
    <property type="match status" value="1"/>
</dbReference>
<dbReference type="InterPro" id="IPR036291">
    <property type="entry name" value="NAD(P)-bd_dom_sf"/>
</dbReference>
<protein>
    <submittedName>
        <fullName evidence="5">Phosphogluconate dehydrogenase (NAD(+)-dependent, decarboxylating)</fullName>
        <ecNumber evidence="5">1.1.1.343</ecNumber>
    </submittedName>
</protein>
<evidence type="ECO:0000256" key="2">
    <source>
        <dbReference type="ARBA" id="ARBA00023002"/>
    </source>
</evidence>
<reference evidence="6" key="1">
    <citation type="journal article" date="2019" name="Int. J. Syst. Evol. Microbiol.">
        <title>The Global Catalogue of Microorganisms (GCM) 10K type strain sequencing project: providing services to taxonomists for standard genome sequencing and annotation.</title>
        <authorList>
            <consortium name="The Broad Institute Genomics Platform"/>
            <consortium name="The Broad Institute Genome Sequencing Center for Infectious Disease"/>
            <person name="Wu L."/>
            <person name="Ma J."/>
        </authorList>
    </citation>
    <scope>NUCLEOTIDE SEQUENCE [LARGE SCALE GENOMIC DNA]</scope>
    <source>
        <strain evidence="6">KCTC 3950</strain>
    </source>
</reference>
<dbReference type="GO" id="GO:0016491">
    <property type="term" value="F:oxidoreductase activity"/>
    <property type="evidence" value="ECO:0007669"/>
    <property type="project" value="UniProtKB-KW"/>
</dbReference>
<dbReference type="PRINTS" id="PR00076">
    <property type="entry name" value="6PGDHDRGNASE"/>
</dbReference>
<dbReference type="InterPro" id="IPR004849">
    <property type="entry name" value="6DGDH_YqeC"/>
</dbReference>
<dbReference type="PANTHER" id="PTHR11811">
    <property type="entry name" value="6-PHOSPHOGLUCONATE DEHYDROGENASE"/>
    <property type="match status" value="1"/>
</dbReference>
<dbReference type="Pfam" id="PF03446">
    <property type="entry name" value="NAD_binding_2"/>
    <property type="match status" value="1"/>
</dbReference>
<dbReference type="Proteomes" id="UP001597541">
    <property type="component" value="Unassembled WGS sequence"/>
</dbReference>
<dbReference type="EMBL" id="JBHUME010000002">
    <property type="protein sequence ID" value="MFD2611138.1"/>
    <property type="molecule type" value="Genomic_DNA"/>
</dbReference>
<accession>A0ABW5P7J5</accession>
<dbReference type="Gene3D" id="3.40.50.720">
    <property type="entry name" value="NAD(P)-binding Rossmann-like Domain"/>
    <property type="match status" value="1"/>
</dbReference>
<dbReference type="SMART" id="SM01350">
    <property type="entry name" value="6PGD"/>
    <property type="match status" value="1"/>
</dbReference>
<dbReference type="InterPro" id="IPR006115">
    <property type="entry name" value="6PGDH_NADP-bd"/>
</dbReference>